<evidence type="ECO:0000256" key="1">
    <source>
        <dbReference type="ARBA" id="ARBA00022679"/>
    </source>
</evidence>
<dbReference type="CDD" id="cd03809">
    <property type="entry name" value="GT4_MtfB-like"/>
    <property type="match status" value="1"/>
</dbReference>
<comment type="caution">
    <text evidence="4">The sequence shown here is derived from an EMBL/GenBank/DDBJ whole genome shotgun (WGS) entry which is preliminary data.</text>
</comment>
<evidence type="ECO:0000259" key="2">
    <source>
        <dbReference type="Pfam" id="PF00534"/>
    </source>
</evidence>
<dbReference type="Gene3D" id="3.40.50.2000">
    <property type="entry name" value="Glycogen Phosphorylase B"/>
    <property type="match status" value="2"/>
</dbReference>
<feature type="non-terminal residue" evidence="4">
    <location>
        <position position="1"/>
    </location>
</feature>
<feature type="domain" description="Glycosyl transferase family 1" evidence="2">
    <location>
        <begin position="177"/>
        <end position="332"/>
    </location>
</feature>
<dbReference type="AlphaFoldDB" id="K1X522"/>
<gene>
    <name evidence="4" type="ORF">ACD_80C00094G0002</name>
</gene>
<evidence type="ECO:0008006" key="5">
    <source>
        <dbReference type="Google" id="ProtNLM"/>
    </source>
</evidence>
<feature type="domain" description="Glycosyltransferase subfamily 4-like N-terminal" evidence="3">
    <location>
        <begin position="4"/>
        <end position="157"/>
    </location>
</feature>
<evidence type="ECO:0000259" key="3">
    <source>
        <dbReference type="Pfam" id="PF13439"/>
    </source>
</evidence>
<keyword evidence="1" id="KW-0808">Transferase</keyword>
<dbReference type="InterPro" id="IPR001296">
    <property type="entry name" value="Glyco_trans_1"/>
</dbReference>
<dbReference type="InterPro" id="IPR028098">
    <property type="entry name" value="Glyco_trans_4-like_N"/>
</dbReference>
<dbReference type="Pfam" id="PF13439">
    <property type="entry name" value="Glyco_transf_4"/>
    <property type="match status" value="1"/>
</dbReference>
<reference evidence="4" key="1">
    <citation type="journal article" date="2012" name="Science">
        <title>Fermentation, hydrogen, and sulfur metabolism in multiple uncultivated bacterial phyla.</title>
        <authorList>
            <person name="Wrighton K.C."/>
            <person name="Thomas B.C."/>
            <person name="Sharon I."/>
            <person name="Miller C.S."/>
            <person name="Castelle C.J."/>
            <person name="VerBerkmoes N.C."/>
            <person name="Wilkins M.J."/>
            <person name="Hettich R.L."/>
            <person name="Lipton M.S."/>
            <person name="Williams K.H."/>
            <person name="Long P.E."/>
            <person name="Banfield J.F."/>
        </authorList>
    </citation>
    <scope>NUCLEOTIDE SEQUENCE [LARGE SCALE GENOMIC DNA]</scope>
</reference>
<organism evidence="4">
    <name type="scientific">uncultured bacterium</name>
    <name type="common">gcode 4</name>
    <dbReference type="NCBI Taxonomy" id="1234023"/>
    <lineage>
        <taxon>Bacteria</taxon>
        <taxon>environmental samples</taxon>
    </lineage>
</organism>
<dbReference type="PANTHER" id="PTHR46401:SF2">
    <property type="entry name" value="GLYCOSYLTRANSFERASE WBBK-RELATED"/>
    <property type="match status" value="1"/>
</dbReference>
<dbReference type="SUPFAM" id="SSF53756">
    <property type="entry name" value="UDP-Glycosyltransferase/glycogen phosphorylase"/>
    <property type="match status" value="1"/>
</dbReference>
<dbReference type="GO" id="GO:0009103">
    <property type="term" value="P:lipopolysaccharide biosynthetic process"/>
    <property type="evidence" value="ECO:0007669"/>
    <property type="project" value="TreeGrafter"/>
</dbReference>
<dbReference type="PANTHER" id="PTHR46401">
    <property type="entry name" value="GLYCOSYLTRANSFERASE WBBK-RELATED"/>
    <property type="match status" value="1"/>
</dbReference>
<sequence>DPTGAGIFSEHILTEISKDNHEHDITVLVRKDLSKTHVLYQLPFVFLHVDIPTLGVKREWKLPFLLWKKKKSFDLFFSFMPYTSLFPMVLPYAVTVHDVAFLRYPHVAKSVLHRWYFLLLMKRSLRSAKHLFSVSESTKKDIVQFLEIPEHNIEVAYPDGNLVDTFQCKEVVSLPVPYFLFVGERRQHKNIDNMLKAFALFKKKDIQNFSFVLIGKDYDESYTQQLLLLIESLGIKDTVHLIGTISTNPLSFYYKNACALMLVSLYEGFGIPIIEAMRLGVPVVTSNIFSMPEAGGDAALYVDPLDISAIAEHMYVLATNDKMRTLCIEKGYIQAKNFSWGISAQKVLRFFDTYAKTHK</sequence>
<name>K1X522_9BACT</name>
<accession>K1X522</accession>
<dbReference type="Pfam" id="PF00534">
    <property type="entry name" value="Glycos_transf_1"/>
    <property type="match status" value="1"/>
</dbReference>
<evidence type="ECO:0000313" key="4">
    <source>
        <dbReference type="EMBL" id="EKD25255.1"/>
    </source>
</evidence>
<dbReference type="EMBL" id="AMFJ01036101">
    <property type="protein sequence ID" value="EKD25255.1"/>
    <property type="molecule type" value="Genomic_DNA"/>
</dbReference>
<proteinExistence type="predicted"/>
<protein>
    <recommendedName>
        <fullName evidence="5">Glycosyltransferase family 1 protein</fullName>
    </recommendedName>
</protein>
<dbReference type="GO" id="GO:0016757">
    <property type="term" value="F:glycosyltransferase activity"/>
    <property type="evidence" value="ECO:0007669"/>
    <property type="project" value="InterPro"/>
</dbReference>